<evidence type="ECO:0000313" key="3">
    <source>
        <dbReference type="Proteomes" id="UP000233491"/>
    </source>
</evidence>
<comment type="caution">
    <text evidence="2">The sequence shown here is derived from an EMBL/GenBank/DDBJ whole genome shotgun (WGS) entry which is preliminary data.</text>
</comment>
<dbReference type="Proteomes" id="UP000233491">
    <property type="component" value="Unassembled WGS sequence"/>
</dbReference>
<feature type="transmembrane region" description="Helical" evidence="1">
    <location>
        <begin position="83"/>
        <end position="103"/>
    </location>
</feature>
<keyword evidence="1" id="KW-1133">Transmembrane helix</keyword>
<accession>A0A1I4UPM2</accession>
<dbReference type="AlphaFoldDB" id="A0A1I4UPM2"/>
<proteinExistence type="predicted"/>
<evidence type="ECO:0008006" key="4">
    <source>
        <dbReference type="Google" id="ProtNLM"/>
    </source>
</evidence>
<reference evidence="2 3" key="1">
    <citation type="submission" date="2017-12" db="EMBL/GenBank/DDBJ databases">
        <title>Anaerobic carbon monoxide metabolism by Pleomorphomonas carboxyditropha sp. nov., a new mesophilic hydrogenogenic carboxidotroph.</title>
        <authorList>
            <person name="Esquivel-Elizondo S."/>
            <person name="Krajmalnik-Brown R."/>
        </authorList>
    </citation>
    <scope>NUCLEOTIDE SEQUENCE [LARGE SCALE GENOMIC DNA]</scope>
    <source>
        <strain evidence="2 3">R5-392</strain>
    </source>
</reference>
<sequence length="148" mass="15461">MTRIVHPVAGALAMLTIAAFWLSTALSELFGTADTVVAVKTAIPWGFLLLIPAMAATGGSGLSLARGRRAGLLGVKLRRMRIIAANGVLILVPAALFLAAKAADGAFDTAFYAVQAIELLAGALNLTLFALNMRDGLRMSGRLRRARG</sequence>
<gene>
    <name evidence="2" type="ORF">CXZ10_14930</name>
</gene>
<keyword evidence="1" id="KW-0812">Transmembrane</keyword>
<feature type="transmembrane region" description="Helical" evidence="1">
    <location>
        <begin position="109"/>
        <end position="131"/>
    </location>
</feature>
<keyword evidence="1" id="KW-0472">Membrane</keyword>
<organism evidence="2 3">
    <name type="scientific">Pleomorphomonas diazotrophica</name>
    <dbReference type="NCBI Taxonomy" id="1166257"/>
    <lineage>
        <taxon>Bacteria</taxon>
        <taxon>Pseudomonadati</taxon>
        <taxon>Pseudomonadota</taxon>
        <taxon>Alphaproteobacteria</taxon>
        <taxon>Hyphomicrobiales</taxon>
        <taxon>Pleomorphomonadaceae</taxon>
        <taxon>Pleomorphomonas</taxon>
    </lineage>
</organism>
<feature type="transmembrane region" description="Helical" evidence="1">
    <location>
        <begin position="43"/>
        <end position="62"/>
    </location>
</feature>
<name>A0A1I4UPM2_9HYPH</name>
<dbReference type="OrthoDB" id="5195601at2"/>
<keyword evidence="3" id="KW-1185">Reference proteome</keyword>
<protein>
    <recommendedName>
        <fullName evidence="4">Transmembrane protein</fullName>
    </recommendedName>
</protein>
<dbReference type="RefSeq" id="WP_101290158.1">
    <property type="nucleotide sequence ID" value="NZ_FOUQ01000008.1"/>
</dbReference>
<dbReference type="EMBL" id="PJNW01000012">
    <property type="protein sequence ID" value="PKR88314.1"/>
    <property type="molecule type" value="Genomic_DNA"/>
</dbReference>
<evidence type="ECO:0000256" key="1">
    <source>
        <dbReference type="SAM" id="Phobius"/>
    </source>
</evidence>
<evidence type="ECO:0000313" key="2">
    <source>
        <dbReference type="EMBL" id="PKR88314.1"/>
    </source>
</evidence>